<dbReference type="GO" id="GO:0046872">
    <property type="term" value="F:metal ion binding"/>
    <property type="evidence" value="ECO:0007669"/>
    <property type="project" value="UniProtKB-KW"/>
</dbReference>
<dbReference type="Gene3D" id="3.60.20.10">
    <property type="entry name" value="Glutamine Phosphoribosylpyrophosphate, subunit 1, domain 1"/>
    <property type="match status" value="1"/>
</dbReference>
<dbReference type="AlphaFoldDB" id="A0A6M0IGR9"/>
<keyword evidence="4" id="KW-0865">Zymogen</keyword>
<dbReference type="InterPro" id="IPR043147">
    <property type="entry name" value="Penicillin_amidase_A-knob"/>
</dbReference>
<dbReference type="Gene3D" id="1.10.1400.10">
    <property type="match status" value="1"/>
</dbReference>
<dbReference type="SUPFAM" id="SSF56235">
    <property type="entry name" value="N-terminal nucleophile aminohydrolases (Ntn hydrolases)"/>
    <property type="match status" value="1"/>
</dbReference>
<evidence type="ECO:0000256" key="5">
    <source>
        <dbReference type="PIRSR" id="PIRSR001227-1"/>
    </source>
</evidence>
<keyword evidence="9" id="KW-1185">Reference proteome</keyword>
<feature type="chain" id="PRO_5027077642" evidence="7">
    <location>
        <begin position="20"/>
        <end position="703"/>
    </location>
</feature>
<dbReference type="InterPro" id="IPR002692">
    <property type="entry name" value="S45"/>
</dbReference>
<feature type="active site" description="Nucleophile" evidence="5">
    <location>
        <position position="182"/>
    </location>
</feature>
<evidence type="ECO:0000313" key="9">
    <source>
        <dbReference type="Proteomes" id="UP000477386"/>
    </source>
</evidence>
<protein>
    <submittedName>
        <fullName evidence="8">Acylase</fullName>
    </submittedName>
</protein>
<proteinExistence type="inferred from homology"/>
<organism evidence="8 9">
    <name type="scientific">Spirosoma agri</name>
    <dbReference type="NCBI Taxonomy" id="1987381"/>
    <lineage>
        <taxon>Bacteria</taxon>
        <taxon>Pseudomonadati</taxon>
        <taxon>Bacteroidota</taxon>
        <taxon>Cytophagia</taxon>
        <taxon>Cytophagales</taxon>
        <taxon>Cytophagaceae</taxon>
        <taxon>Spirosoma</taxon>
    </lineage>
</organism>
<comment type="cofactor">
    <cofactor evidence="6">
        <name>Ca(2+)</name>
        <dbReference type="ChEBI" id="CHEBI:29108"/>
    </cofactor>
    <text evidence="6">Binds 1 Ca(2+) ion per dimer.</text>
</comment>
<feature type="binding site" evidence="6">
    <location>
        <position position="257"/>
    </location>
    <ligand>
        <name>Ca(2+)</name>
        <dbReference type="ChEBI" id="CHEBI:29108"/>
    </ligand>
</feature>
<dbReference type="InterPro" id="IPR023343">
    <property type="entry name" value="Penicillin_amidase_dom1"/>
</dbReference>
<evidence type="ECO:0000256" key="7">
    <source>
        <dbReference type="SAM" id="SignalP"/>
    </source>
</evidence>
<name>A0A6M0IGR9_9BACT</name>
<dbReference type="EMBL" id="JAAGNZ010000001">
    <property type="protein sequence ID" value="NEU67480.1"/>
    <property type="molecule type" value="Genomic_DNA"/>
</dbReference>
<evidence type="ECO:0000256" key="4">
    <source>
        <dbReference type="ARBA" id="ARBA00023145"/>
    </source>
</evidence>
<dbReference type="Gene3D" id="2.30.120.10">
    <property type="match status" value="1"/>
</dbReference>
<feature type="binding site" evidence="6">
    <location>
        <position position="254"/>
    </location>
    <ligand>
        <name>Ca(2+)</name>
        <dbReference type="ChEBI" id="CHEBI:29108"/>
    </ligand>
</feature>
<sequence>MKVLTVCFLLISLFTSAQSKTRERLKRAQAATSTVDILWDTAGVPHIYGQTLEAMYYGFGYAQMQNHANLLLQLYGQARGRAAEYWGPAYLDSDKIITLFGVPQQAQQQYTQQEAAYKPCLDRFVDGLNAYANAHPEAIGPEFSQVLPIKPQDVLAHISRVLVLEFVGGYEAGAARVMLPGSNAYAIAPAKSASKKAMLMANPHLPWEGFFLFFEAHLNGPDFMAYGASLVGQPVLNIAFNQHLGWTHTVNTIDASDRYALTLQDDGYRLDGVKQAFETKAVTLKVRQPDGQLKLQPLTYRYTKHGPVMETKDGKSYAFRFAGLTNPGVAAQHHAMAKAKNLAEFEAALQRMQLPMFNVIYADEKGNVMYVFDGNVPMRSEGDWRFWQGAIDGSAGKYIWTKTHPYRDLPRVLNPPSGFVQNANDAPWSCTYPAVLNPADFPGYMSPVDMPLRLRPQRSINLIKDDASISFDELVGYKLNTGLEAADRFLDDLLAAVEQSPDSLTQQAASVLKAWDKTTNPDSKGAVLFTAWFDRFNPGMAAVGWDAARPVSTPDGIKDPQKAAETLRSVAQQVRERYGRLDVAWGEVNRFGPAGKDYPANGGSEYYGIYRTIQFAPDPKQPQLNRAVAGDTYVAITEFGQKPRAQVSLSYGNASQPGHKHTGDGWKRMSDKQLREALLDKAAILQQLEKKETLQLDTTPTHR</sequence>
<dbReference type="GO" id="GO:0017000">
    <property type="term" value="P:antibiotic biosynthetic process"/>
    <property type="evidence" value="ECO:0007669"/>
    <property type="project" value="InterPro"/>
</dbReference>
<comment type="similarity">
    <text evidence="1">Belongs to the peptidase S45 family.</text>
</comment>
<keyword evidence="6" id="KW-0106">Calcium</keyword>
<keyword evidence="3" id="KW-0378">Hydrolase</keyword>
<dbReference type="RefSeq" id="WP_164037537.1">
    <property type="nucleotide sequence ID" value="NZ_JAAGNZ010000001.1"/>
</dbReference>
<evidence type="ECO:0000256" key="2">
    <source>
        <dbReference type="ARBA" id="ARBA00022729"/>
    </source>
</evidence>
<dbReference type="InterPro" id="IPR014395">
    <property type="entry name" value="Pen/GL7ACA/AHL_acylase"/>
</dbReference>
<feature type="signal peptide" evidence="7">
    <location>
        <begin position="1"/>
        <end position="19"/>
    </location>
</feature>
<accession>A0A6M0IGR9</accession>
<keyword evidence="2 7" id="KW-0732">Signal</keyword>
<comment type="caution">
    <text evidence="8">The sequence shown here is derived from an EMBL/GenBank/DDBJ whole genome shotgun (WGS) entry which is preliminary data.</text>
</comment>
<evidence type="ECO:0000256" key="1">
    <source>
        <dbReference type="ARBA" id="ARBA00006586"/>
    </source>
</evidence>
<evidence type="ECO:0000313" key="8">
    <source>
        <dbReference type="EMBL" id="NEU67480.1"/>
    </source>
</evidence>
<keyword evidence="6" id="KW-0479">Metal-binding</keyword>
<dbReference type="GO" id="GO:0016811">
    <property type="term" value="F:hydrolase activity, acting on carbon-nitrogen (but not peptide) bonds, in linear amides"/>
    <property type="evidence" value="ECO:0007669"/>
    <property type="project" value="InterPro"/>
</dbReference>
<evidence type="ECO:0000256" key="3">
    <source>
        <dbReference type="ARBA" id="ARBA00022801"/>
    </source>
</evidence>
<gene>
    <name evidence="8" type="ORF">GK091_11360</name>
</gene>
<reference evidence="8 9" key="1">
    <citation type="submission" date="2020-02" db="EMBL/GenBank/DDBJ databases">
        <title>Draft genome sequence of two Spirosoma agri KCTC 52727 and Spirosoma terrae KCTC 52035.</title>
        <authorList>
            <person name="Rojas J."/>
            <person name="Ambika Manirajan B."/>
            <person name="Ratering S."/>
            <person name="Suarez C."/>
            <person name="Schnell S."/>
        </authorList>
    </citation>
    <scope>NUCLEOTIDE SEQUENCE [LARGE SCALE GENOMIC DNA]</scope>
    <source>
        <strain evidence="8 9">KCTC 52727</strain>
    </source>
</reference>
<dbReference type="InterPro" id="IPR043146">
    <property type="entry name" value="Penicillin_amidase_N_B-knob"/>
</dbReference>
<dbReference type="PANTHER" id="PTHR34218">
    <property type="entry name" value="PEPTIDASE S45 PENICILLIN AMIDASE"/>
    <property type="match status" value="1"/>
</dbReference>
<dbReference type="Pfam" id="PF01804">
    <property type="entry name" value="Penicil_amidase"/>
    <property type="match status" value="1"/>
</dbReference>
<dbReference type="PANTHER" id="PTHR34218:SF3">
    <property type="entry name" value="ACYL-HOMOSERINE LACTONE ACYLASE PVDQ"/>
    <property type="match status" value="1"/>
</dbReference>
<dbReference type="CDD" id="cd01936">
    <property type="entry name" value="Ntn_CA"/>
    <property type="match status" value="1"/>
</dbReference>
<dbReference type="PIRSF" id="PIRSF001227">
    <property type="entry name" value="Pen_acylase"/>
    <property type="match status" value="1"/>
</dbReference>
<dbReference type="InterPro" id="IPR029055">
    <property type="entry name" value="Ntn_hydrolases_N"/>
</dbReference>
<dbReference type="Gene3D" id="1.10.439.10">
    <property type="entry name" value="Penicillin Amidohydrolase, domain 1"/>
    <property type="match status" value="1"/>
</dbReference>
<evidence type="ECO:0000256" key="6">
    <source>
        <dbReference type="PIRSR" id="PIRSR001227-2"/>
    </source>
</evidence>
<dbReference type="Proteomes" id="UP000477386">
    <property type="component" value="Unassembled WGS sequence"/>
</dbReference>